<dbReference type="Proteomes" id="UP000751190">
    <property type="component" value="Unassembled WGS sequence"/>
</dbReference>
<dbReference type="Gene3D" id="3.40.50.1820">
    <property type="entry name" value="alpha/beta hydrolase"/>
    <property type="match status" value="1"/>
</dbReference>
<dbReference type="PROSITE" id="PS51257">
    <property type="entry name" value="PROKAR_LIPOPROTEIN"/>
    <property type="match status" value="1"/>
</dbReference>
<keyword evidence="6" id="KW-1185">Reference proteome</keyword>
<protein>
    <recommendedName>
        <fullName evidence="7">AB hydrolase-1 domain-containing protein</fullName>
    </recommendedName>
</protein>
<evidence type="ECO:0000259" key="4">
    <source>
        <dbReference type="Pfam" id="PF03070"/>
    </source>
</evidence>
<dbReference type="PANTHER" id="PTHR43798:SF33">
    <property type="entry name" value="HYDROLASE, PUTATIVE (AFU_ORTHOLOGUE AFUA_2G14860)-RELATED"/>
    <property type="match status" value="1"/>
</dbReference>
<dbReference type="PANTHER" id="PTHR43798">
    <property type="entry name" value="MONOACYLGLYCEROL LIPASE"/>
    <property type="match status" value="1"/>
</dbReference>
<keyword evidence="2" id="KW-0732">Signal</keyword>
<feature type="domain" description="Thiaminase-2/PQQC" evidence="4">
    <location>
        <begin position="225"/>
        <end position="342"/>
    </location>
</feature>
<dbReference type="InterPro" id="IPR050266">
    <property type="entry name" value="AB_hydrolase_sf"/>
</dbReference>
<gene>
    <name evidence="5" type="ORF">KFE25_011066</name>
</gene>
<evidence type="ECO:0000256" key="2">
    <source>
        <dbReference type="SAM" id="SignalP"/>
    </source>
</evidence>
<dbReference type="InterPro" id="IPR016084">
    <property type="entry name" value="Haem_Oase-like_multi-hlx"/>
</dbReference>
<dbReference type="SUPFAM" id="SSF48613">
    <property type="entry name" value="Heme oxygenase-like"/>
    <property type="match status" value="1"/>
</dbReference>
<evidence type="ECO:0000313" key="6">
    <source>
        <dbReference type="Proteomes" id="UP000751190"/>
    </source>
</evidence>
<sequence>MRSASARRVIACVLLAGACARARPTIPPFSLQARVVNALLDATSAARDGVAHGLSPDRSHDWLVLASTGTCLNHDLRFGACGDASGWTVNPQRVSLGVDCLSIGGVLGGALALVPCESAAATNALGARMGRLCAGEACTRCATARAPAASARLDDGCASVLVMRAPRRWAALVGAMLAAMYLCAACALLCVSDSRGGEVPTVEACALARETLAALRAEPQTAAADAAIRAHAFGLRAKAGYVRLESFQLFVREQLLVERALGAAARALAARAPPRSEARALFAGRAAEEADALRQLTALGAALGLDPSQLRSHEPLAATRALASHLEALGTAAPPAIAAAALALSHGAHGALCGLLSASLALHYALPHDALAYLDAAVERAAPARTAAAVARDGARASAFETACVAALAAGLRAGVPRQAAERAARLLQGHELAYWHAVYAACAPLDEPLLRGTEGRVALSDGASLHYTDAGPRGGRVLLLLHGWPDSLHSWRLLTPLFHPELRVVAVSLRGFGESTLPPAAAAADGAKSATAAVATTTTAAGGFFRFGGSRKQDGAAHAADTPLSVASFAADVRVLLARLKVSRVSIVGYSLGALVARAVAAGVGAPADGAGADVPSRANGASSADSAGLTVDNLFIMSSSPTGAKNHVAQKLLPLFRDSTLTIDEPFVRVWQARVLHAPAALPDWFRKVLQAESLKLPKALWLAGLEAMAADDHLAALRAVRARTRILLGAEDRLNPRVDAEQLLNAMHDCSIHMIPEAGCVPHWDAPEAVAHEINCALVPAAGERG</sequence>
<dbReference type="InterPro" id="IPR004305">
    <property type="entry name" value="Thiaminase-2/PQQC"/>
</dbReference>
<dbReference type="AlphaFoldDB" id="A0A8J5XAW3"/>
<keyword evidence="1" id="KW-0812">Transmembrane</keyword>
<dbReference type="Pfam" id="PF00561">
    <property type="entry name" value="Abhydrolase_1"/>
    <property type="match status" value="1"/>
</dbReference>
<dbReference type="GO" id="GO:0006772">
    <property type="term" value="P:thiamine metabolic process"/>
    <property type="evidence" value="ECO:0007669"/>
    <property type="project" value="UniProtKB-ARBA"/>
</dbReference>
<organism evidence="5 6">
    <name type="scientific">Diacronema lutheri</name>
    <name type="common">Unicellular marine alga</name>
    <name type="synonym">Monochrysis lutheri</name>
    <dbReference type="NCBI Taxonomy" id="2081491"/>
    <lineage>
        <taxon>Eukaryota</taxon>
        <taxon>Haptista</taxon>
        <taxon>Haptophyta</taxon>
        <taxon>Pavlovophyceae</taxon>
        <taxon>Pavlovales</taxon>
        <taxon>Pavlovaceae</taxon>
        <taxon>Diacronema</taxon>
    </lineage>
</organism>
<evidence type="ECO:0000259" key="3">
    <source>
        <dbReference type="Pfam" id="PF00561"/>
    </source>
</evidence>
<keyword evidence="1" id="KW-1133">Transmembrane helix</keyword>
<evidence type="ECO:0000313" key="5">
    <source>
        <dbReference type="EMBL" id="KAG8460017.1"/>
    </source>
</evidence>
<dbReference type="Gene3D" id="1.20.910.10">
    <property type="entry name" value="Heme oxygenase-like"/>
    <property type="match status" value="1"/>
</dbReference>
<keyword evidence="1" id="KW-0472">Membrane</keyword>
<accession>A0A8J5XAW3</accession>
<feature type="chain" id="PRO_5035319564" description="AB hydrolase-1 domain-containing protein" evidence="2">
    <location>
        <begin position="23"/>
        <end position="789"/>
    </location>
</feature>
<feature type="transmembrane region" description="Helical" evidence="1">
    <location>
        <begin position="169"/>
        <end position="191"/>
    </location>
</feature>
<dbReference type="SUPFAM" id="SSF53474">
    <property type="entry name" value="alpha/beta-Hydrolases"/>
    <property type="match status" value="1"/>
</dbReference>
<feature type="domain" description="AB hydrolase-1" evidence="3">
    <location>
        <begin position="478"/>
        <end position="603"/>
    </location>
</feature>
<dbReference type="EMBL" id="JAGTXO010000036">
    <property type="protein sequence ID" value="KAG8460017.1"/>
    <property type="molecule type" value="Genomic_DNA"/>
</dbReference>
<evidence type="ECO:0000256" key="1">
    <source>
        <dbReference type="SAM" id="Phobius"/>
    </source>
</evidence>
<proteinExistence type="predicted"/>
<dbReference type="GO" id="GO:0016020">
    <property type="term" value="C:membrane"/>
    <property type="evidence" value="ECO:0007669"/>
    <property type="project" value="TreeGrafter"/>
</dbReference>
<feature type="signal peptide" evidence="2">
    <location>
        <begin position="1"/>
        <end position="22"/>
    </location>
</feature>
<evidence type="ECO:0008006" key="7">
    <source>
        <dbReference type="Google" id="ProtNLM"/>
    </source>
</evidence>
<dbReference type="OrthoDB" id="408373at2759"/>
<reference evidence="5" key="1">
    <citation type="submission" date="2021-05" db="EMBL/GenBank/DDBJ databases">
        <title>The genome of the haptophyte Pavlova lutheri (Diacronema luteri, Pavlovales) - a model for lipid biosynthesis in eukaryotic algae.</title>
        <authorList>
            <person name="Hulatt C.J."/>
            <person name="Posewitz M.C."/>
        </authorList>
    </citation>
    <scope>NUCLEOTIDE SEQUENCE</scope>
    <source>
        <strain evidence="5">NIVA-4/92</strain>
    </source>
</reference>
<dbReference type="Pfam" id="PF03070">
    <property type="entry name" value="TENA_THI-4"/>
    <property type="match status" value="1"/>
</dbReference>
<name>A0A8J5XAW3_DIALT</name>
<dbReference type="InterPro" id="IPR029058">
    <property type="entry name" value="AB_hydrolase_fold"/>
</dbReference>
<comment type="caution">
    <text evidence="5">The sequence shown here is derived from an EMBL/GenBank/DDBJ whole genome shotgun (WGS) entry which is preliminary data.</text>
</comment>
<dbReference type="InterPro" id="IPR000073">
    <property type="entry name" value="AB_hydrolase_1"/>
</dbReference>